<evidence type="ECO:0000313" key="2">
    <source>
        <dbReference type="EMBL" id="MBA0592792.1"/>
    </source>
</evidence>
<name>A0A7J8PVA8_GOSRA</name>
<protein>
    <recommendedName>
        <fullName evidence="1">RNase H type-1 domain-containing protein</fullName>
    </recommendedName>
</protein>
<evidence type="ECO:0000259" key="1">
    <source>
        <dbReference type="Pfam" id="PF13456"/>
    </source>
</evidence>
<reference evidence="2 3" key="1">
    <citation type="journal article" date="2019" name="Genome Biol. Evol.">
        <title>Insights into the evolution of the New World diploid cottons (Gossypium, subgenus Houzingenia) based on genome sequencing.</title>
        <authorList>
            <person name="Grover C.E."/>
            <person name="Arick M.A. 2nd"/>
            <person name="Thrash A."/>
            <person name="Conover J.L."/>
            <person name="Sanders W.S."/>
            <person name="Peterson D.G."/>
            <person name="Frelichowski J.E."/>
            <person name="Scheffler J.A."/>
            <person name="Scheffler B.E."/>
            <person name="Wendel J.F."/>
        </authorList>
    </citation>
    <scope>NUCLEOTIDE SEQUENCE [LARGE SCALE GENOMIC DNA]</scope>
    <source>
        <strain evidence="2">8</strain>
        <tissue evidence="2">Leaf</tissue>
    </source>
</reference>
<organism evidence="2 3">
    <name type="scientific">Gossypium raimondii</name>
    <name type="common">Peruvian cotton</name>
    <name type="synonym">Gossypium klotzschianum subsp. raimondii</name>
    <dbReference type="NCBI Taxonomy" id="29730"/>
    <lineage>
        <taxon>Eukaryota</taxon>
        <taxon>Viridiplantae</taxon>
        <taxon>Streptophyta</taxon>
        <taxon>Embryophyta</taxon>
        <taxon>Tracheophyta</taxon>
        <taxon>Spermatophyta</taxon>
        <taxon>Magnoliopsida</taxon>
        <taxon>eudicotyledons</taxon>
        <taxon>Gunneridae</taxon>
        <taxon>Pentapetalae</taxon>
        <taxon>rosids</taxon>
        <taxon>malvids</taxon>
        <taxon>Malvales</taxon>
        <taxon>Malvaceae</taxon>
        <taxon>Malvoideae</taxon>
        <taxon>Gossypium</taxon>
    </lineage>
</organism>
<dbReference type="InterPro" id="IPR002156">
    <property type="entry name" value="RNaseH_domain"/>
</dbReference>
<dbReference type="GO" id="GO:0004523">
    <property type="term" value="F:RNA-DNA hybrid ribonuclease activity"/>
    <property type="evidence" value="ECO:0007669"/>
    <property type="project" value="InterPro"/>
</dbReference>
<accession>A0A7J8PVA8</accession>
<dbReference type="AlphaFoldDB" id="A0A7J8PVA8"/>
<evidence type="ECO:0000313" key="3">
    <source>
        <dbReference type="Proteomes" id="UP000593578"/>
    </source>
</evidence>
<comment type="caution">
    <text evidence="2">The sequence shown here is derived from an EMBL/GenBank/DDBJ whole genome shotgun (WGS) entry which is preliminary data.</text>
</comment>
<dbReference type="EMBL" id="JABEZZ010000008">
    <property type="protein sequence ID" value="MBA0592792.1"/>
    <property type="molecule type" value="Genomic_DNA"/>
</dbReference>
<dbReference type="Pfam" id="PF13456">
    <property type="entry name" value="RVT_3"/>
    <property type="match status" value="1"/>
</dbReference>
<sequence length="128" mass="14725">CREAVESIDHIFRECLTTTEKTLIGADVKINFDVAFDLNQARSGPWVVARNARDSPDKSLTGSIIRDIQHYKHHFRRISFNHKPRSENCPAHTLATQGLRKGEDVYLEGGLPEFVRRVLERRSLREPD</sequence>
<feature type="non-terminal residue" evidence="2">
    <location>
        <position position="128"/>
    </location>
</feature>
<proteinExistence type="predicted"/>
<dbReference type="Proteomes" id="UP000593578">
    <property type="component" value="Unassembled WGS sequence"/>
</dbReference>
<gene>
    <name evidence="2" type="ORF">Gorai_009764</name>
</gene>
<dbReference type="GO" id="GO:0003676">
    <property type="term" value="F:nucleic acid binding"/>
    <property type="evidence" value="ECO:0007669"/>
    <property type="project" value="InterPro"/>
</dbReference>
<feature type="domain" description="RNase H type-1" evidence="1">
    <location>
        <begin position="55"/>
        <end position="97"/>
    </location>
</feature>